<sequence length="138" mass="15887">MGCFPLATNLFLFCSLKQQIGSCFASFQKFPTVRSVDLVAPIIQEWTYDAMCHDVIYLNGNKYTMEIDGKIYKVIVEEGRKDLGEIEQDLVLSDARNKELLEFLEEYEDHNIESRLTLMMIYALADPEKFEGDNGKDI</sequence>
<protein>
    <submittedName>
        <fullName evidence="1">Uncharacterized protein</fullName>
    </submittedName>
</protein>
<dbReference type="EMBL" id="CM042015">
    <property type="protein sequence ID" value="KAI3709373.1"/>
    <property type="molecule type" value="Genomic_DNA"/>
</dbReference>
<dbReference type="Proteomes" id="UP001055811">
    <property type="component" value="Linkage Group LG07"/>
</dbReference>
<reference evidence="1 2" key="2">
    <citation type="journal article" date="2022" name="Mol. Ecol. Resour.">
        <title>The genomes of chicory, endive, great burdock and yacon provide insights into Asteraceae paleo-polyploidization history and plant inulin production.</title>
        <authorList>
            <person name="Fan W."/>
            <person name="Wang S."/>
            <person name="Wang H."/>
            <person name="Wang A."/>
            <person name="Jiang F."/>
            <person name="Liu H."/>
            <person name="Zhao H."/>
            <person name="Xu D."/>
            <person name="Zhang Y."/>
        </authorList>
    </citation>
    <scope>NUCLEOTIDE SEQUENCE [LARGE SCALE GENOMIC DNA]</scope>
    <source>
        <strain evidence="2">cv. Punajuju</strain>
        <tissue evidence="1">Leaves</tissue>
    </source>
</reference>
<gene>
    <name evidence="1" type="ORF">L2E82_39134</name>
</gene>
<organism evidence="1 2">
    <name type="scientific">Cichorium intybus</name>
    <name type="common">Chicory</name>
    <dbReference type="NCBI Taxonomy" id="13427"/>
    <lineage>
        <taxon>Eukaryota</taxon>
        <taxon>Viridiplantae</taxon>
        <taxon>Streptophyta</taxon>
        <taxon>Embryophyta</taxon>
        <taxon>Tracheophyta</taxon>
        <taxon>Spermatophyta</taxon>
        <taxon>Magnoliopsida</taxon>
        <taxon>eudicotyledons</taxon>
        <taxon>Gunneridae</taxon>
        <taxon>Pentapetalae</taxon>
        <taxon>asterids</taxon>
        <taxon>campanulids</taxon>
        <taxon>Asterales</taxon>
        <taxon>Asteraceae</taxon>
        <taxon>Cichorioideae</taxon>
        <taxon>Cichorieae</taxon>
        <taxon>Cichoriinae</taxon>
        <taxon>Cichorium</taxon>
    </lineage>
</organism>
<accession>A0ACB9AI56</accession>
<keyword evidence="2" id="KW-1185">Reference proteome</keyword>
<evidence type="ECO:0000313" key="2">
    <source>
        <dbReference type="Proteomes" id="UP001055811"/>
    </source>
</evidence>
<name>A0ACB9AI56_CICIN</name>
<reference evidence="2" key="1">
    <citation type="journal article" date="2022" name="Mol. Ecol. Resour.">
        <title>The genomes of chicory, endive, great burdock and yacon provide insights into Asteraceae palaeo-polyploidization history and plant inulin production.</title>
        <authorList>
            <person name="Fan W."/>
            <person name="Wang S."/>
            <person name="Wang H."/>
            <person name="Wang A."/>
            <person name="Jiang F."/>
            <person name="Liu H."/>
            <person name="Zhao H."/>
            <person name="Xu D."/>
            <person name="Zhang Y."/>
        </authorList>
    </citation>
    <scope>NUCLEOTIDE SEQUENCE [LARGE SCALE GENOMIC DNA]</scope>
    <source>
        <strain evidence="2">cv. Punajuju</strain>
    </source>
</reference>
<comment type="caution">
    <text evidence="1">The sequence shown here is derived from an EMBL/GenBank/DDBJ whole genome shotgun (WGS) entry which is preliminary data.</text>
</comment>
<evidence type="ECO:0000313" key="1">
    <source>
        <dbReference type="EMBL" id="KAI3709373.1"/>
    </source>
</evidence>
<proteinExistence type="predicted"/>